<dbReference type="EC" id="1.1.2.4" evidence="10"/>
<comment type="caution">
    <text evidence="13">The sequence shown here is derived from an EMBL/GenBank/DDBJ whole genome shotgun (WGS) entry which is preliminary data.</text>
</comment>
<dbReference type="PROSITE" id="PS51387">
    <property type="entry name" value="FAD_PCMH"/>
    <property type="match status" value="1"/>
</dbReference>
<dbReference type="InterPro" id="IPR004017">
    <property type="entry name" value="Cys_rich_dom"/>
</dbReference>
<feature type="domain" description="4Fe-4S ferredoxin-type" evidence="11">
    <location>
        <begin position="530"/>
        <end position="561"/>
    </location>
</feature>
<keyword evidence="3" id="KW-0285">Flavoprotein</keyword>
<dbReference type="InterPro" id="IPR016166">
    <property type="entry name" value="FAD-bd_PCMH"/>
</dbReference>
<dbReference type="Pfam" id="PF13183">
    <property type="entry name" value="Fer4_8"/>
    <property type="match status" value="1"/>
</dbReference>
<protein>
    <recommendedName>
        <fullName evidence="10">D-lactate dehydrogenase (cytochrome)</fullName>
        <ecNumber evidence="10">1.1.2.4</ecNumber>
    </recommendedName>
</protein>
<dbReference type="InterPro" id="IPR036318">
    <property type="entry name" value="FAD-bd_PCMH-like_sf"/>
</dbReference>
<gene>
    <name evidence="13" type="ORF">WG929_02420</name>
</gene>
<keyword evidence="4" id="KW-0479">Metal-binding</keyword>
<evidence type="ECO:0000256" key="4">
    <source>
        <dbReference type="ARBA" id="ARBA00022723"/>
    </source>
</evidence>
<dbReference type="Gene3D" id="3.30.465.10">
    <property type="match status" value="1"/>
</dbReference>
<dbReference type="SUPFAM" id="SSF46548">
    <property type="entry name" value="alpha-helical ferredoxin"/>
    <property type="match status" value="1"/>
</dbReference>
<accession>A0ABW8NE85</accession>
<dbReference type="PROSITE" id="PS51379">
    <property type="entry name" value="4FE4S_FER_2"/>
    <property type="match status" value="1"/>
</dbReference>
<dbReference type="RefSeq" id="WP_416204748.1">
    <property type="nucleotide sequence ID" value="NZ_JBBKTX010000002.1"/>
</dbReference>
<evidence type="ECO:0000256" key="7">
    <source>
        <dbReference type="ARBA" id="ARBA00023002"/>
    </source>
</evidence>
<evidence type="ECO:0000313" key="14">
    <source>
        <dbReference type="Proteomes" id="UP001620597"/>
    </source>
</evidence>
<name>A0ABW8NE85_9GAMM</name>
<dbReference type="Gene3D" id="3.30.70.2190">
    <property type="match status" value="1"/>
</dbReference>
<dbReference type="Gene3D" id="3.30.70.2740">
    <property type="match status" value="1"/>
</dbReference>
<dbReference type="Pfam" id="PF02754">
    <property type="entry name" value="CCG"/>
    <property type="match status" value="2"/>
</dbReference>
<evidence type="ECO:0000256" key="5">
    <source>
        <dbReference type="ARBA" id="ARBA00022827"/>
    </source>
</evidence>
<dbReference type="InterPro" id="IPR016171">
    <property type="entry name" value="Vanillyl_alc_oxidase_C-sub2"/>
</dbReference>
<evidence type="ECO:0000313" key="13">
    <source>
        <dbReference type="EMBL" id="MFK4751253.1"/>
    </source>
</evidence>
<keyword evidence="5" id="KW-0274">FAD</keyword>
<dbReference type="InterPro" id="IPR006094">
    <property type="entry name" value="Oxid_FAD_bind_N"/>
</dbReference>
<dbReference type="InterPro" id="IPR017896">
    <property type="entry name" value="4Fe4S_Fe-S-bd"/>
</dbReference>
<dbReference type="EMBL" id="JBBKTX010000002">
    <property type="protein sequence ID" value="MFK4751253.1"/>
    <property type="molecule type" value="Genomic_DNA"/>
</dbReference>
<dbReference type="Pfam" id="PF02913">
    <property type="entry name" value="FAD-oxidase_C"/>
    <property type="match status" value="1"/>
</dbReference>
<dbReference type="InterPro" id="IPR004113">
    <property type="entry name" value="FAD-bd_oxidored_4_C"/>
</dbReference>
<evidence type="ECO:0000256" key="8">
    <source>
        <dbReference type="ARBA" id="ARBA00023004"/>
    </source>
</evidence>
<evidence type="ECO:0000256" key="2">
    <source>
        <dbReference type="ARBA" id="ARBA00008000"/>
    </source>
</evidence>
<dbReference type="InterPro" id="IPR016164">
    <property type="entry name" value="FAD-linked_Oxase-like_C"/>
</dbReference>
<evidence type="ECO:0000256" key="9">
    <source>
        <dbReference type="ARBA" id="ARBA00023014"/>
    </source>
</evidence>
<evidence type="ECO:0000256" key="3">
    <source>
        <dbReference type="ARBA" id="ARBA00022630"/>
    </source>
</evidence>
<sequence length="959" mass="104772">MKPEYSNFLKQLGQVIESDRIITDALRRLALGTDASFYRLIPQAVVMVNTEAEVVQLLLLAGQHKVHVTFRAAGTSLSGQAVTDGILVRLAPTWNGIEVLENGGKLRLQPGVIGAHANRQLAPFQRKIGPDPASINACKIGGIVANNASGMCCGTAQNSYQTIDSMRLVLADGTILDTADPASRQAFVKRQPEMIATLASLRDEVAANQELTARIRKKFSIKNTTGYSLNALVDFQDPIDILMHLMVGSEGTLGFVSEVVYRTVEEHAFKASALLMFADIERTSRAVTALASAPVAAVELMDRASLRCVEDKPGMPDYLAALANDVACLLVEVRGTSQQELDQRLAAVTAVLAEFDTLHGNAFTIDADICQRYWNIRKGLFPAVGAVREKGTTVIIEDVAFPVESLAPAVLELQQLFSKYHYDEAIIFGHALAGNLHFVFTQNFTDAAEIQRYADFMDEVCVLVVGRYDGSLKAEHGTGRNMAPFVELEWGAQAYELMWRIKAAFDPAGILNPEVILTRNLRTHIEHLKPIPEAHDLIDRCIECGFCEPVCPSKNLTLTPRQRIVVMRELSRLERQHANLHRSDEYEQLLSDYQYQGIDTCAADGLCSLACPVDINTGDLSRFLRSERNARYGGRADWVAGHFELVANGTRAGLKMLDLTRAVIGDSALAGISKVANKLTFDALPQWHDAMPQASGSARPLAPTPEVAGAGVDLVYFPSCASRNMGSAKQDDDQRSLQQVTLDLAKKAGLTVIQLADQQAFCCGMPLESKGMFEQADAMREQLNQALLVASDMGRIPVVIDTSPCVFRMSQQLDKRIQLLDPVHFANRYLVPKLAITPVDDAVAVHVTCSTTKQGLGTELIKLAKQCSTRVVVPEDISCCGFAGDKGFVLPELNASALAPLRGQIKDCKEGISTSRTCEIGLARHGEIPYHSLFYLLDRVSTSQPVVAHSIRRDTLSQD</sequence>
<proteinExistence type="inferred from homology"/>
<dbReference type="SUPFAM" id="SSF55103">
    <property type="entry name" value="FAD-linked oxidases, C-terminal domain"/>
    <property type="match status" value="1"/>
</dbReference>
<evidence type="ECO:0000259" key="11">
    <source>
        <dbReference type="PROSITE" id="PS51379"/>
    </source>
</evidence>
<dbReference type="Gene3D" id="3.30.43.10">
    <property type="entry name" value="Uridine Diphospho-n-acetylenolpyruvylglucosamine Reductase, domain 2"/>
    <property type="match status" value="1"/>
</dbReference>
<dbReference type="InterPro" id="IPR016167">
    <property type="entry name" value="FAD-bd_PCMH_sub1"/>
</dbReference>
<dbReference type="InterPro" id="IPR009051">
    <property type="entry name" value="Helical_ferredxn"/>
</dbReference>
<evidence type="ECO:0000256" key="10">
    <source>
        <dbReference type="ARBA" id="ARBA00038897"/>
    </source>
</evidence>
<dbReference type="PANTHER" id="PTHR11748:SF111">
    <property type="entry name" value="D-LACTATE DEHYDROGENASE, MITOCHONDRIAL-RELATED"/>
    <property type="match status" value="1"/>
</dbReference>
<dbReference type="PANTHER" id="PTHR11748">
    <property type="entry name" value="D-LACTATE DEHYDROGENASE"/>
    <property type="match status" value="1"/>
</dbReference>
<dbReference type="Gene3D" id="1.10.45.10">
    <property type="entry name" value="Vanillyl-alcohol Oxidase, Chain A, domain 4"/>
    <property type="match status" value="1"/>
</dbReference>
<evidence type="ECO:0000259" key="12">
    <source>
        <dbReference type="PROSITE" id="PS51387"/>
    </source>
</evidence>
<comment type="cofactor">
    <cofactor evidence="1">
        <name>FAD</name>
        <dbReference type="ChEBI" id="CHEBI:57692"/>
    </cofactor>
</comment>
<dbReference type="Pfam" id="PF01565">
    <property type="entry name" value="FAD_binding_4"/>
    <property type="match status" value="1"/>
</dbReference>
<dbReference type="SUPFAM" id="SSF56176">
    <property type="entry name" value="FAD-binding/transporter-associated domain-like"/>
    <property type="match status" value="1"/>
</dbReference>
<feature type="domain" description="FAD-binding PCMH-type" evidence="12">
    <location>
        <begin position="38"/>
        <end position="266"/>
    </location>
</feature>
<organism evidence="13 14">
    <name type="scientific">Oceanobacter antarcticus</name>
    <dbReference type="NCBI Taxonomy" id="3133425"/>
    <lineage>
        <taxon>Bacteria</taxon>
        <taxon>Pseudomonadati</taxon>
        <taxon>Pseudomonadota</taxon>
        <taxon>Gammaproteobacteria</taxon>
        <taxon>Oceanospirillales</taxon>
        <taxon>Oceanospirillaceae</taxon>
        <taxon>Oceanobacter</taxon>
    </lineage>
</organism>
<evidence type="ECO:0000256" key="1">
    <source>
        <dbReference type="ARBA" id="ARBA00001974"/>
    </source>
</evidence>
<keyword evidence="7" id="KW-0560">Oxidoreductase</keyword>
<keyword evidence="9" id="KW-0411">Iron-sulfur</keyword>
<dbReference type="PROSITE" id="PS00198">
    <property type="entry name" value="4FE4S_FER_1"/>
    <property type="match status" value="1"/>
</dbReference>
<dbReference type="InterPro" id="IPR017900">
    <property type="entry name" value="4Fe4S_Fe_S_CS"/>
</dbReference>
<comment type="similarity">
    <text evidence="2">Belongs to the FAD-binding oxidoreductase/transferase type 4 family.</text>
</comment>
<keyword evidence="8" id="KW-0408">Iron</keyword>
<evidence type="ECO:0000256" key="6">
    <source>
        <dbReference type="ARBA" id="ARBA00022946"/>
    </source>
</evidence>
<keyword evidence="14" id="KW-1185">Reference proteome</keyword>
<dbReference type="Gene3D" id="1.10.1060.10">
    <property type="entry name" value="Alpha-helical ferredoxin"/>
    <property type="match status" value="1"/>
</dbReference>
<keyword evidence="6" id="KW-0809">Transit peptide</keyword>
<reference evidence="13 14" key="1">
    <citation type="submission" date="2024-03" db="EMBL/GenBank/DDBJ databases">
        <title>High-quality draft genome sequence of Oceanobacter sp. wDCs-4.</title>
        <authorList>
            <person name="Dong C."/>
        </authorList>
    </citation>
    <scope>NUCLEOTIDE SEQUENCE [LARGE SCALE GENOMIC DNA]</scope>
    <source>
        <strain evidence="14">wDCs-4</strain>
    </source>
</reference>
<dbReference type="InterPro" id="IPR016169">
    <property type="entry name" value="FAD-bd_PCMH_sub2"/>
</dbReference>
<dbReference type="Proteomes" id="UP001620597">
    <property type="component" value="Unassembled WGS sequence"/>
</dbReference>